<evidence type="ECO:0008006" key="11">
    <source>
        <dbReference type="Google" id="ProtNLM"/>
    </source>
</evidence>
<keyword evidence="3 5" id="KW-1133">Transmembrane helix</keyword>
<dbReference type="GO" id="GO:0005886">
    <property type="term" value="C:plasma membrane"/>
    <property type="evidence" value="ECO:0007669"/>
    <property type="project" value="TreeGrafter"/>
</dbReference>
<dbReference type="InterPro" id="IPR012340">
    <property type="entry name" value="NA-bd_OB-fold"/>
</dbReference>
<evidence type="ECO:0000256" key="5">
    <source>
        <dbReference type="SAM" id="Phobius"/>
    </source>
</evidence>
<dbReference type="InterPro" id="IPR056739">
    <property type="entry name" value="NfeD_membrane"/>
</dbReference>
<dbReference type="InterPro" id="IPR029045">
    <property type="entry name" value="ClpP/crotonase-like_dom_sf"/>
</dbReference>
<dbReference type="InterPro" id="IPR056738">
    <property type="entry name" value="NfeD1b_N"/>
</dbReference>
<sequence>MRRKPNQSKAAVSHRSRDRGDRRGALINLLIPLCAMLVLFILSPIVADTARAEPNGQGITAAETSPNRLVYVVPVHDTIDHGMKQFLERAFREAEEVGAHYVILDIDTFGGYVDAAMKIGPMIQRLSVPTAAFIHGHAFSAGTYIALSADEIIMQDGAVIGAAAMVDSQGNRITDSKQISAWVTAMRAAAQQSGRNPLYAEGMVDDQIIVEVPELGVTYGRGELISFSAQEAAAAGYAEHITRGLNGVLDYLGVSGYTVVEMEMSMAEKAGRILTNPYVQIILLIIGIAGVITEMLVPGFGVPGILGIAGFALYFFGNYAFGFAGVEHIALFVGGLILMLIELFVPSFGVLGALGIIALGSGVVLSANKTGQALQSLGIAVLAAAVIIVIVVRVFKHRGIWNRFILSDKLDKESGYVSNVEQTELLGATGVASSVLRPSGTAVIDGQKYDVVTNGEFIPANTPIKVIHVEGMRIVVSALQENEA</sequence>
<evidence type="ECO:0000256" key="4">
    <source>
        <dbReference type="ARBA" id="ARBA00023136"/>
    </source>
</evidence>
<dbReference type="PANTHER" id="PTHR33507:SF3">
    <property type="entry name" value="INNER MEMBRANE PROTEIN YBBJ"/>
    <property type="match status" value="1"/>
</dbReference>
<reference evidence="9" key="2">
    <citation type="journal article" date="2021" name="Data Brief">
        <title>Draft genome sequence data of the facultative, thermophilic, xylanolytic bacterium Paenibacillus sp. strain DA-C8.</title>
        <authorList>
            <person name="Chhe C."/>
            <person name="Uke A."/>
            <person name="Baramee S."/>
            <person name="Ungkulpasvich U."/>
            <person name="Tachaapaikoon C."/>
            <person name="Pason P."/>
            <person name="Waeonukul R."/>
            <person name="Ratanakhanokchai K."/>
            <person name="Kosugi A."/>
        </authorList>
    </citation>
    <scope>NUCLEOTIDE SEQUENCE</scope>
    <source>
        <strain evidence="9">DA-C8</strain>
    </source>
</reference>
<reference evidence="9" key="1">
    <citation type="submission" date="2020-08" db="EMBL/GenBank/DDBJ databases">
        <authorList>
            <person name="Uke A."/>
            <person name="Chhe C."/>
            <person name="Baramee S."/>
            <person name="Kosugi A."/>
        </authorList>
    </citation>
    <scope>NUCLEOTIDE SEQUENCE</scope>
    <source>
        <strain evidence="9">DA-C8</strain>
    </source>
</reference>
<dbReference type="Gene3D" id="2.40.50.140">
    <property type="entry name" value="Nucleic acid-binding proteins"/>
    <property type="match status" value="1"/>
</dbReference>
<organism evidence="9 10">
    <name type="scientific">Insulibacter thermoxylanivorax</name>
    <dbReference type="NCBI Taxonomy" id="2749268"/>
    <lineage>
        <taxon>Bacteria</taxon>
        <taxon>Bacillati</taxon>
        <taxon>Bacillota</taxon>
        <taxon>Bacilli</taxon>
        <taxon>Bacillales</taxon>
        <taxon>Paenibacillaceae</taxon>
        <taxon>Insulibacter</taxon>
    </lineage>
</organism>
<dbReference type="AlphaFoldDB" id="A0A916QFE4"/>
<feature type="transmembrane region" description="Helical" evidence="5">
    <location>
        <begin position="299"/>
        <end position="317"/>
    </location>
</feature>
<feature type="transmembrane region" description="Helical" evidence="5">
    <location>
        <begin position="25"/>
        <end position="47"/>
    </location>
</feature>
<evidence type="ECO:0000313" key="10">
    <source>
        <dbReference type="Proteomes" id="UP000654993"/>
    </source>
</evidence>
<comment type="caution">
    <text evidence="9">The sequence shown here is derived from an EMBL/GenBank/DDBJ whole genome shotgun (WGS) entry which is preliminary data.</text>
</comment>
<proteinExistence type="predicted"/>
<feature type="domain" description="NfeD1b N-terminal" evidence="8">
    <location>
        <begin position="70"/>
        <end position="259"/>
    </location>
</feature>
<accession>A0A916QFE4</accession>
<comment type="subcellular location">
    <subcellularLocation>
        <location evidence="1">Membrane</location>
        <topology evidence="1">Multi-pass membrane protein</topology>
    </subcellularLocation>
</comment>
<dbReference type="Pfam" id="PF01957">
    <property type="entry name" value="NfeD"/>
    <property type="match status" value="1"/>
</dbReference>
<dbReference type="Proteomes" id="UP000654993">
    <property type="component" value="Unassembled WGS sequence"/>
</dbReference>
<evidence type="ECO:0000256" key="3">
    <source>
        <dbReference type="ARBA" id="ARBA00022989"/>
    </source>
</evidence>
<dbReference type="PANTHER" id="PTHR33507">
    <property type="entry name" value="INNER MEMBRANE PROTEIN YBBJ"/>
    <property type="match status" value="1"/>
</dbReference>
<evidence type="ECO:0000313" key="9">
    <source>
        <dbReference type="EMBL" id="GFR37407.1"/>
    </source>
</evidence>
<name>A0A916QFE4_9BACL</name>
<dbReference type="Gene3D" id="3.90.226.10">
    <property type="entry name" value="2-enoyl-CoA Hydratase, Chain A, domain 1"/>
    <property type="match status" value="1"/>
</dbReference>
<dbReference type="CDD" id="cd07021">
    <property type="entry name" value="Clp_protease_NfeD_like"/>
    <property type="match status" value="1"/>
</dbReference>
<dbReference type="InterPro" id="IPR052165">
    <property type="entry name" value="Membrane_assoc_protease"/>
</dbReference>
<feature type="domain" description="NfeD-like C-terminal" evidence="6">
    <location>
        <begin position="424"/>
        <end position="476"/>
    </location>
</feature>
<keyword evidence="2 5" id="KW-0812">Transmembrane</keyword>
<protein>
    <recommendedName>
        <fullName evidence="11">Membrane-bound serine protease (ClpP class)</fullName>
    </recommendedName>
</protein>
<keyword evidence="10" id="KW-1185">Reference proteome</keyword>
<dbReference type="Pfam" id="PF24961">
    <property type="entry name" value="NfeD_membrane"/>
    <property type="match status" value="1"/>
</dbReference>
<gene>
    <name evidence="9" type="primary">yqeZ</name>
    <name evidence="9" type="ORF">PRECH8_07030</name>
</gene>
<evidence type="ECO:0000259" key="6">
    <source>
        <dbReference type="Pfam" id="PF01957"/>
    </source>
</evidence>
<feature type="transmembrane region" description="Helical" evidence="5">
    <location>
        <begin position="373"/>
        <end position="395"/>
    </location>
</feature>
<evidence type="ECO:0000256" key="2">
    <source>
        <dbReference type="ARBA" id="ARBA00022692"/>
    </source>
</evidence>
<feature type="transmembrane region" description="Helical" evidence="5">
    <location>
        <begin position="273"/>
        <end position="292"/>
    </location>
</feature>
<dbReference type="Pfam" id="PF25145">
    <property type="entry name" value="NfeD1b_N"/>
    <property type="match status" value="1"/>
</dbReference>
<evidence type="ECO:0000259" key="8">
    <source>
        <dbReference type="Pfam" id="PF25145"/>
    </source>
</evidence>
<keyword evidence="4 5" id="KW-0472">Membrane</keyword>
<evidence type="ECO:0000256" key="1">
    <source>
        <dbReference type="ARBA" id="ARBA00004141"/>
    </source>
</evidence>
<dbReference type="SUPFAM" id="SSF52096">
    <property type="entry name" value="ClpP/crotonase"/>
    <property type="match status" value="1"/>
</dbReference>
<dbReference type="InterPro" id="IPR002810">
    <property type="entry name" value="NfeD-like_C"/>
</dbReference>
<feature type="transmembrane region" description="Helical" evidence="5">
    <location>
        <begin position="323"/>
        <end position="341"/>
    </location>
</feature>
<evidence type="ECO:0000259" key="7">
    <source>
        <dbReference type="Pfam" id="PF24961"/>
    </source>
</evidence>
<dbReference type="EMBL" id="BMAQ01000005">
    <property type="protein sequence ID" value="GFR37407.1"/>
    <property type="molecule type" value="Genomic_DNA"/>
</dbReference>
<feature type="domain" description="NfeD integral membrane" evidence="7">
    <location>
        <begin position="278"/>
        <end position="392"/>
    </location>
</feature>